<keyword evidence="2" id="KW-0238">DNA-binding</keyword>
<keyword evidence="3" id="KW-0804">Transcription</keyword>
<dbReference type="RefSeq" id="WP_133882280.1">
    <property type="nucleotide sequence ID" value="NZ_MWIN01000018.1"/>
</dbReference>
<dbReference type="PANTHER" id="PTHR44688">
    <property type="entry name" value="DNA-BINDING TRANSCRIPTIONAL ACTIVATOR DEVR_DOSR"/>
    <property type="match status" value="1"/>
</dbReference>
<dbReference type="OrthoDB" id="9774661at2"/>
<dbReference type="InterPro" id="IPR036388">
    <property type="entry name" value="WH-like_DNA-bd_sf"/>
</dbReference>
<feature type="domain" description="HTH luxR-type" evidence="4">
    <location>
        <begin position="58"/>
        <end position="124"/>
    </location>
</feature>
<proteinExistence type="predicted"/>
<dbReference type="SMART" id="SM00421">
    <property type="entry name" value="HTH_LUXR"/>
    <property type="match status" value="1"/>
</dbReference>
<keyword evidence="6" id="KW-1185">Reference proteome</keyword>
<evidence type="ECO:0000259" key="4">
    <source>
        <dbReference type="PROSITE" id="PS50043"/>
    </source>
</evidence>
<evidence type="ECO:0000313" key="6">
    <source>
        <dbReference type="Proteomes" id="UP000295341"/>
    </source>
</evidence>
<dbReference type="InterPro" id="IPR016032">
    <property type="entry name" value="Sig_transdc_resp-reg_C-effctor"/>
</dbReference>
<dbReference type="Pfam" id="PF00196">
    <property type="entry name" value="GerE"/>
    <property type="match status" value="1"/>
</dbReference>
<organism evidence="5 6">
    <name type="scientific">Panacagrimonas perspica</name>
    <dbReference type="NCBI Taxonomy" id="381431"/>
    <lineage>
        <taxon>Bacteria</taxon>
        <taxon>Pseudomonadati</taxon>
        <taxon>Pseudomonadota</taxon>
        <taxon>Gammaproteobacteria</taxon>
        <taxon>Nevskiales</taxon>
        <taxon>Nevskiaceae</taxon>
        <taxon>Panacagrimonas</taxon>
    </lineage>
</organism>
<dbReference type="PANTHER" id="PTHR44688:SF16">
    <property type="entry name" value="DNA-BINDING TRANSCRIPTIONAL ACTIVATOR DEVR_DOSR"/>
    <property type="match status" value="1"/>
</dbReference>
<accession>A0A4R7P4M9</accession>
<dbReference type="Gene3D" id="1.10.10.10">
    <property type="entry name" value="Winged helix-like DNA-binding domain superfamily/Winged helix DNA-binding domain"/>
    <property type="match status" value="1"/>
</dbReference>
<dbReference type="SUPFAM" id="SSF46894">
    <property type="entry name" value="C-terminal effector domain of the bipartite response regulators"/>
    <property type="match status" value="1"/>
</dbReference>
<gene>
    <name evidence="5" type="ORF">DFR24_3128</name>
</gene>
<dbReference type="PROSITE" id="PS50043">
    <property type="entry name" value="HTH_LUXR_2"/>
    <property type="match status" value="1"/>
</dbReference>
<name>A0A4R7P4M9_9GAMM</name>
<keyword evidence="1" id="KW-0805">Transcription regulation</keyword>
<dbReference type="GO" id="GO:0006355">
    <property type="term" value="P:regulation of DNA-templated transcription"/>
    <property type="evidence" value="ECO:0007669"/>
    <property type="project" value="InterPro"/>
</dbReference>
<protein>
    <submittedName>
        <fullName evidence="5">Regulatory LuxR family protein</fullName>
    </submittedName>
</protein>
<dbReference type="GO" id="GO:0003677">
    <property type="term" value="F:DNA binding"/>
    <property type="evidence" value="ECO:0007669"/>
    <property type="project" value="UniProtKB-KW"/>
</dbReference>
<dbReference type="PRINTS" id="PR00038">
    <property type="entry name" value="HTHLUXR"/>
</dbReference>
<evidence type="ECO:0000313" key="5">
    <source>
        <dbReference type="EMBL" id="TDU28753.1"/>
    </source>
</evidence>
<dbReference type="EMBL" id="SOBT01000009">
    <property type="protein sequence ID" value="TDU28753.1"/>
    <property type="molecule type" value="Genomic_DNA"/>
</dbReference>
<dbReference type="Proteomes" id="UP000295341">
    <property type="component" value="Unassembled WGS sequence"/>
</dbReference>
<dbReference type="InterPro" id="IPR000792">
    <property type="entry name" value="Tscrpt_reg_LuxR_C"/>
</dbReference>
<sequence length="129" mass="14214">MSVRQARSRNRHVFCLAPKPPGFRAPPHASDAICGRPGTVYAEGRIDDDATNSRTLRAGAPFIQDLTERERQVLAALVQGHSNPQIAAVLFISVDCVKFHLKNIYGKLGAQRRTHAAQIAMQRGILSMR</sequence>
<evidence type="ECO:0000256" key="1">
    <source>
        <dbReference type="ARBA" id="ARBA00023015"/>
    </source>
</evidence>
<dbReference type="AlphaFoldDB" id="A0A4R7P4M9"/>
<reference evidence="5 6" key="1">
    <citation type="submission" date="2019-03" db="EMBL/GenBank/DDBJ databases">
        <title>Genomic Encyclopedia of Type Strains, Phase IV (KMG-IV): sequencing the most valuable type-strain genomes for metagenomic binning, comparative biology and taxonomic classification.</title>
        <authorList>
            <person name="Goeker M."/>
        </authorList>
    </citation>
    <scope>NUCLEOTIDE SEQUENCE [LARGE SCALE GENOMIC DNA]</scope>
    <source>
        <strain evidence="5 6">DSM 26377</strain>
    </source>
</reference>
<evidence type="ECO:0000256" key="3">
    <source>
        <dbReference type="ARBA" id="ARBA00023163"/>
    </source>
</evidence>
<evidence type="ECO:0000256" key="2">
    <source>
        <dbReference type="ARBA" id="ARBA00023125"/>
    </source>
</evidence>
<comment type="caution">
    <text evidence="5">The sequence shown here is derived from an EMBL/GenBank/DDBJ whole genome shotgun (WGS) entry which is preliminary data.</text>
</comment>
<dbReference type="CDD" id="cd06170">
    <property type="entry name" value="LuxR_C_like"/>
    <property type="match status" value="1"/>
</dbReference>